<keyword evidence="9" id="KW-0223">Dioxygenase</keyword>
<comment type="pathway">
    <text evidence="3">Amine and polyamine biosynthesis; carnitine biosynthesis.</text>
</comment>
<name>A0A8J2WDD0_9CRUS</name>
<accession>A0A8J2WDD0</accession>
<dbReference type="AlphaFoldDB" id="A0A8J2WDD0"/>
<dbReference type="NCBIfam" id="TIGR02410">
    <property type="entry name" value="carnitine_TMLD"/>
    <property type="match status" value="1"/>
</dbReference>
<dbReference type="Pfam" id="PF02668">
    <property type="entry name" value="TauD"/>
    <property type="match status" value="1"/>
</dbReference>
<dbReference type="InterPro" id="IPR012776">
    <property type="entry name" value="Trimethyllysine_dOase"/>
</dbReference>
<dbReference type="FunFam" id="3.60.130.10:FF:000020">
    <property type="entry name" value="GG15479"/>
    <property type="match status" value="1"/>
</dbReference>
<dbReference type="OrthoDB" id="408743at2759"/>
<dbReference type="GO" id="GO:0005739">
    <property type="term" value="C:mitochondrion"/>
    <property type="evidence" value="ECO:0007669"/>
    <property type="project" value="TreeGrafter"/>
</dbReference>
<keyword evidence="11" id="KW-0408">Iron</keyword>
<keyword evidence="7" id="KW-0479">Metal-binding</keyword>
<dbReference type="InterPro" id="IPR038492">
    <property type="entry name" value="GBBH-like_N_sf"/>
</dbReference>
<evidence type="ECO:0000256" key="8">
    <source>
        <dbReference type="ARBA" id="ARBA00022873"/>
    </source>
</evidence>
<dbReference type="Pfam" id="PF06155">
    <property type="entry name" value="GBBH-like_N"/>
    <property type="match status" value="1"/>
</dbReference>
<keyword evidence="10" id="KW-0560">Oxidoreductase</keyword>
<evidence type="ECO:0000259" key="17">
    <source>
        <dbReference type="Pfam" id="PF02668"/>
    </source>
</evidence>
<dbReference type="GO" id="GO:0050353">
    <property type="term" value="F:trimethyllysine dioxygenase activity"/>
    <property type="evidence" value="ECO:0007669"/>
    <property type="project" value="UniProtKB-EC"/>
</dbReference>
<dbReference type="InterPro" id="IPR003819">
    <property type="entry name" value="TauD/TfdA-like"/>
</dbReference>
<evidence type="ECO:0000259" key="18">
    <source>
        <dbReference type="Pfam" id="PF06155"/>
    </source>
</evidence>
<reference evidence="19" key="1">
    <citation type="submission" date="2021-11" db="EMBL/GenBank/DDBJ databases">
        <authorList>
            <person name="Schell T."/>
        </authorList>
    </citation>
    <scope>NUCLEOTIDE SEQUENCE</scope>
    <source>
        <strain evidence="19">M5</strain>
    </source>
</reference>
<feature type="domain" description="Gamma-butyrobetaine hydroxylase-like N-terminal" evidence="18">
    <location>
        <begin position="51"/>
        <end position="129"/>
    </location>
</feature>
<evidence type="ECO:0000256" key="11">
    <source>
        <dbReference type="ARBA" id="ARBA00023004"/>
    </source>
</evidence>
<comment type="caution">
    <text evidence="19">The sequence shown here is derived from an EMBL/GenBank/DDBJ whole genome shotgun (WGS) entry which is preliminary data.</text>
</comment>
<dbReference type="UniPathway" id="UPA00118"/>
<dbReference type="PANTHER" id="PTHR10696">
    <property type="entry name" value="GAMMA-BUTYROBETAINE HYDROXYLASE-RELATED"/>
    <property type="match status" value="1"/>
</dbReference>
<dbReference type="PANTHER" id="PTHR10696:SF51">
    <property type="entry name" value="TRIMETHYLLYSINE DIOXYGENASE, MITOCHONDRIAL"/>
    <property type="match status" value="1"/>
</dbReference>
<dbReference type="GO" id="GO:0005506">
    <property type="term" value="F:iron ion binding"/>
    <property type="evidence" value="ECO:0007669"/>
    <property type="project" value="InterPro"/>
</dbReference>
<evidence type="ECO:0000256" key="14">
    <source>
        <dbReference type="ARBA" id="ARBA00032283"/>
    </source>
</evidence>
<evidence type="ECO:0000313" key="19">
    <source>
        <dbReference type="EMBL" id="CAH0100244.1"/>
    </source>
</evidence>
<evidence type="ECO:0000256" key="6">
    <source>
        <dbReference type="ARBA" id="ARBA00016835"/>
    </source>
</evidence>
<evidence type="ECO:0000256" key="4">
    <source>
        <dbReference type="ARBA" id="ARBA00008654"/>
    </source>
</evidence>
<dbReference type="Gene3D" id="3.60.130.10">
    <property type="entry name" value="Clavaminate synthase-like"/>
    <property type="match status" value="1"/>
</dbReference>
<keyword evidence="20" id="KW-1185">Reference proteome</keyword>
<dbReference type="EMBL" id="CAKKLH010000035">
    <property type="protein sequence ID" value="CAH0100244.1"/>
    <property type="molecule type" value="Genomic_DNA"/>
</dbReference>
<evidence type="ECO:0000256" key="10">
    <source>
        <dbReference type="ARBA" id="ARBA00023002"/>
    </source>
</evidence>
<evidence type="ECO:0000256" key="1">
    <source>
        <dbReference type="ARBA" id="ARBA00001954"/>
    </source>
</evidence>
<sequence>MGTLKFKSFLSKCGLLRNTFLPTRRGSIKILCNYSSGNNLELKENEYNNRSKLLDVHLPNASQPLKLHPIWLRDHCRCPECYNDVTRQRNNDILKLNEQITISTHSQSDGLLHICWSDGHKSTFSIPWLISHTYEGKYKELQEDASRLTTWDGTTVNSLGLEPILYQRMKKEDKILREIYHRVIQYGFVKIEQVPPTELDTKMVIERICRMSQTVFGRFWETGTNFDHKDTGYLNGYLEAHTDNTYFTEAQGLLVFHCTHFNGTGCESFLVDGFHVAKQLKQLDPSAYDYLSKVNIEAEYIEPGEHFSSWGTIFRHNPVTHVLEQIRFNMLDRAPLSNIPQLDVGTFYRHLKTMAMLVKKKENEYQFHLSPGTVMIIDNWRLLHGRGSYRGERVLKGCYYSRSDFMSKARHYGIIS</sequence>
<evidence type="ECO:0000256" key="5">
    <source>
        <dbReference type="ARBA" id="ARBA00012267"/>
    </source>
</evidence>
<evidence type="ECO:0000256" key="3">
    <source>
        <dbReference type="ARBA" id="ARBA00005022"/>
    </source>
</evidence>
<dbReference type="InterPro" id="IPR010376">
    <property type="entry name" value="GBBH-like_N"/>
</dbReference>
<keyword evidence="8" id="KW-0124">Carnitine biosynthesis</keyword>
<evidence type="ECO:0000256" key="12">
    <source>
        <dbReference type="ARBA" id="ARBA00030363"/>
    </source>
</evidence>
<comment type="function">
    <text evidence="15">Converts trimethyllysine (TML) into hydroxytrimethyllysine (HTML).</text>
</comment>
<dbReference type="Proteomes" id="UP000789390">
    <property type="component" value="Unassembled WGS sequence"/>
</dbReference>
<comment type="cofactor">
    <cofactor evidence="2">
        <name>L-ascorbate</name>
        <dbReference type="ChEBI" id="CHEBI:38290"/>
    </cofactor>
</comment>
<protein>
    <recommendedName>
        <fullName evidence="6">Trimethyllysine dioxygenase, mitochondrial</fullName>
        <ecNumber evidence="5">1.14.11.8</ecNumber>
    </recommendedName>
    <alternativeName>
        <fullName evidence="13">Epsilon-trimethyllysine 2-oxoglutarate dioxygenase</fullName>
    </alternativeName>
    <alternativeName>
        <fullName evidence="12">TML hydroxylase</fullName>
    </alternativeName>
    <alternativeName>
        <fullName evidence="14">TML-alpha-ketoglutarate dioxygenase</fullName>
    </alternativeName>
</protein>
<comment type="similarity">
    <text evidence="4">Belongs to the gamma-BBH/TMLD family.</text>
</comment>
<dbReference type="Gene3D" id="3.30.2020.30">
    <property type="match status" value="1"/>
</dbReference>
<dbReference type="EC" id="1.14.11.8" evidence="5"/>
<feature type="domain" description="TauD/TfdA-like" evidence="17">
    <location>
        <begin position="168"/>
        <end position="399"/>
    </location>
</feature>
<evidence type="ECO:0000256" key="9">
    <source>
        <dbReference type="ARBA" id="ARBA00022964"/>
    </source>
</evidence>
<evidence type="ECO:0000256" key="15">
    <source>
        <dbReference type="ARBA" id="ARBA00046008"/>
    </source>
</evidence>
<dbReference type="InterPro" id="IPR050411">
    <property type="entry name" value="AlphaKG_dependent_hydroxylases"/>
</dbReference>
<comment type="catalytic activity">
    <reaction evidence="16">
        <text>N(6),N(6),N(6)-trimethyl-L-lysine + 2-oxoglutarate + O2 = (3S)-3-hydroxy-N(6),N(6),N(6)-trimethyl-L-lysine + succinate + CO2</text>
        <dbReference type="Rhea" id="RHEA:14181"/>
        <dbReference type="ChEBI" id="CHEBI:15379"/>
        <dbReference type="ChEBI" id="CHEBI:16526"/>
        <dbReference type="ChEBI" id="CHEBI:16810"/>
        <dbReference type="ChEBI" id="CHEBI:30031"/>
        <dbReference type="ChEBI" id="CHEBI:58100"/>
        <dbReference type="ChEBI" id="CHEBI:141499"/>
        <dbReference type="EC" id="1.14.11.8"/>
    </reaction>
</comment>
<dbReference type="SUPFAM" id="SSF51197">
    <property type="entry name" value="Clavaminate synthase-like"/>
    <property type="match status" value="1"/>
</dbReference>
<dbReference type="InterPro" id="IPR042098">
    <property type="entry name" value="TauD-like_sf"/>
</dbReference>
<evidence type="ECO:0000256" key="7">
    <source>
        <dbReference type="ARBA" id="ARBA00022723"/>
    </source>
</evidence>
<organism evidence="19 20">
    <name type="scientific">Daphnia galeata</name>
    <dbReference type="NCBI Taxonomy" id="27404"/>
    <lineage>
        <taxon>Eukaryota</taxon>
        <taxon>Metazoa</taxon>
        <taxon>Ecdysozoa</taxon>
        <taxon>Arthropoda</taxon>
        <taxon>Crustacea</taxon>
        <taxon>Branchiopoda</taxon>
        <taxon>Diplostraca</taxon>
        <taxon>Cladocera</taxon>
        <taxon>Anomopoda</taxon>
        <taxon>Daphniidae</taxon>
        <taxon>Daphnia</taxon>
    </lineage>
</organism>
<dbReference type="GO" id="GO:0045329">
    <property type="term" value="P:carnitine biosynthetic process"/>
    <property type="evidence" value="ECO:0007669"/>
    <property type="project" value="UniProtKB-UniPathway"/>
</dbReference>
<proteinExistence type="inferred from homology"/>
<evidence type="ECO:0000313" key="20">
    <source>
        <dbReference type="Proteomes" id="UP000789390"/>
    </source>
</evidence>
<evidence type="ECO:0000256" key="2">
    <source>
        <dbReference type="ARBA" id="ARBA00001961"/>
    </source>
</evidence>
<comment type="cofactor">
    <cofactor evidence="1">
        <name>Fe(2+)</name>
        <dbReference type="ChEBI" id="CHEBI:29033"/>
    </cofactor>
</comment>
<gene>
    <name evidence="19" type="ORF">DGAL_LOCUS2466</name>
</gene>
<evidence type="ECO:0000256" key="13">
    <source>
        <dbReference type="ARBA" id="ARBA00031778"/>
    </source>
</evidence>
<dbReference type="FunFam" id="3.30.2020.30:FF:000002">
    <property type="entry name" value="Putative gamma-butyrobetaine dioxygenase"/>
    <property type="match status" value="1"/>
</dbReference>
<evidence type="ECO:0000256" key="16">
    <source>
        <dbReference type="ARBA" id="ARBA00049334"/>
    </source>
</evidence>